<evidence type="ECO:0000313" key="3">
    <source>
        <dbReference type="Proteomes" id="UP000002383"/>
    </source>
</evidence>
<name>B8GLL1_THISH</name>
<evidence type="ECO:0000256" key="1">
    <source>
        <dbReference type="SAM" id="Phobius"/>
    </source>
</evidence>
<organism evidence="2 3">
    <name type="scientific">Thioalkalivibrio sulfidiphilus (strain HL-EbGR7)</name>
    <dbReference type="NCBI Taxonomy" id="396588"/>
    <lineage>
        <taxon>Bacteria</taxon>
        <taxon>Pseudomonadati</taxon>
        <taxon>Pseudomonadota</taxon>
        <taxon>Gammaproteobacteria</taxon>
        <taxon>Chromatiales</taxon>
        <taxon>Ectothiorhodospiraceae</taxon>
        <taxon>Thioalkalivibrio</taxon>
    </lineage>
</organism>
<evidence type="ECO:0000313" key="2">
    <source>
        <dbReference type="EMBL" id="ACL73566.1"/>
    </source>
</evidence>
<dbReference type="KEGG" id="tgr:Tgr7_2489"/>
<keyword evidence="1" id="KW-0812">Transmembrane</keyword>
<gene>
    <name evidence="2" type="ordered locus">Tgr7_2489</name>
</gene>
<keyword evidence="1" id="KW-0472">Membrane</keyword>
<proteinExistence type="predicted"/>
<reference evidence="2 3" key="1">
    <citation type="journal article" date="2011" name="Stand. Genomic Sci.">
        <title>Complete genome sequence of 'Thioalkalivibrio sulfidophilus' HL-EbGr7.</title>
        <authorList>
            <person name="Muyzer G."/>
            <person name="Sorokin D.Y."/>
            <person name="Mavromatis K."/>
            <person name="Lapidus A."/>
            <person name="Clum A."/>
            <person name="Ivanova N."/>
            <person name="Pati A."/>
            <person name="d'Haeseleer P."/>
            <person name="Woyke T."/>
            <person name="Kyrpides N.C."/>
        </authorList>
    </citation>
    <scope>NUCLEOTIDE SEQUENCE [LARGE SCALE GENOMIC DNA]</scope>
    <source>
        <strain evidence="2 3">HL-EbGR7</strain>
    </source>
</reference>
<keyword evidence="1" id="KW-1133">Transmembrane helix</keyword>
<feature type="transmembrane region" description="Helical" evidence="1">
    <location>
        <begin position="29"/>
        <end position="51"/>
    </location>
</feature>
<keyword evidence="3" id="KW-1185">Reference proteome</keyword>
<accession>B8GLL1</accession>
<dbReference type="HOGENOM" id="CLU_2686663_0_0_6"/>
<feature type="transmembrane region" description="Helical" evidence="1">
    <location>
        <begin position="7"/>
        <end position="23"/>
    </location>
</feature>
<sequence length="74" mass="8244" precursor="true">MCSLKYIAAQLALFGIAVSAFLWSDALGVAAWTSLIVAGAVIGFFVVFLLYRRDVLRRGSDEKHGLKRSRQPWE</sequence>
<dbReference type="AlphaFoldDB" id="B8GLL1"/>
<dbReference type="EMBL" id="CP001339">
    <property type="protein sequence ID" value="ACL73566.1"/>
    <property type="molecule type" value="Genomic_DNA"/>
</dbReference>
<protein>
    <submittedName>
        <fullName evidence="2">Uncharacterized protein</fullName>
    </submittedName>
</protein>
<dbReference type="Proteomes" id="UP000002383">
    <property type="component" value="Chromosome"/>
</dbReference>